<dbReference type="RefSeq" id="WP_095642530.1">
    <property type="nucleotide sequence ID" value="NZ_LMVO01000045.1"/>
</dbReference>
<dbReference type="PROSITE" id="PS50943">
    <property type="entry name" value="HTH_CROC1"/>
    <property type="match status" value="1"/>
</dbReference>
<organism evidence="2 3">
    <name type="scientific">Methanocorpusculum parvum</name>
    <dbReference type="NCBI Taxonomy" id="2193"/>
    <lineage>
        <taxon>Archaea</taxon>
        <taxon>Methanobacteriati</taxon>
        <taxon>Methanobacteriota</taxon>
        <taxon>Stenosarchaea group</taxon>
        <taxon>Methanomicrobia</taxon>
        <taxon>Methanomicrobiales</taxon>
        <taxon>Methanocorpusculaceae</taxon>
        <taxon>Methanocorpusculum</taxon>
    </lineage>
</organism>
<dbReference type="EMBL" id="LMVO01000045">
    <property type="protein sequence ID" value="PAV08628.1"/>
    <property type="molecule type" value="Genomic_DNA"/>
</dbReference>
<dbReference type="GO" id="GO:0006355">
    <property type="term" value="P:regulation of DNA-templated transcription"/>
    <property type="evidence" value="ECO:0007669"/>
    <property type="project" value="InterPro"/>
</dbReference>
<keyword evidence="3" id="KW-1185">Reference proteome</keyword>
<protein>
    <recommendedName>
        <fullName evidence="1">HTH cro/C1-type domain-containing protein</fullName>
    </recommendedName>
</protein>
<evidence type="ECO:0000313" key="3">
    <source>
        <dbReference type="Proteomes" id="UP000243820"/>
    </source>
</evidence>
<proteinExistence type="predicted"/>
<evidence type="ECO:0000313" key="2">
    <source>
        <dbReference type="EMBL" id="PAV08628.1"/>
    </source>
</evidence>
<evidence type="ECO:0000259" key="1">
    <source>
        <dbReference type="PROSITE" id="PS50943"/>
    </source>
</evidence>
<sequence length="200" mass="22325">MDINSVNVPSLRNSKESGLNMIMFHLRNSKFGLSISDIAKKTGLNRNTISRYLTVLATLGQVEIRTVGPSHVYQLSERLPISPQFLAVQPEPTIIVNNEGIILALNSYMQESLGNNLGIDTKNLVGKNYKELNVELFNIITALPEYVNALNGKMPTVGTWTHLETAAARYRLWILPIIFFDGIPGIMIQAETWICPEGRK</sequence>
<dbReference type="InterPro" id="IPR005471">
    <property type="entry name" value="Tscrpt_reg_IclR_N"/>
</dbReference>
<comment type="caution">
    <text evidence="2">The sequence shown here is derived from an EMBL/GenBank/DDBJ whole genome shotgun (WGS) entry which is preliminary data.</text>
</comment>
<dbReference type="InterPro" id="IPR001387">
    <property type="entry name" value="Cro/C1-type_HTH"/>
</dbReference>
<dbReference type="CDD" id="cd00090">
    <property type="entry name" value="HTH_ARSR"/>
    <property type="match status" value="1"/>
</dbReference>
<feature type="domain" description="HTH cro/C1-type" evidence="1">
    <location>
        <begin position="26"/>
        <end position="52"/>
    </location>
</feature>
<name>A0AAX0Q684_9EURY</name>
<dbReference type="SUPFAM" id="SSF46785">
    <property type="entry name" value="Winged helix' DNA-binding domain"/>
    <property type="match status" value="1"/>
</dbReference>
<dbReference type="InterPro" id="IPR036388">
    <property type="entry name" value="WH-like_DNA-bd_sf"/>
</dbReference>
<accession>A0AAX0Q684</accession>
<dbReference type="Gene3D" id="1.10.10.10">
    <property type="entry name" value="Winged helix-like DNA-binding domain superfamily/Winged helix DNA-binding domain"/>
    <property type="match status" value="1"/>
</dbReference>
<reference evidence="2 3" key="1">
    <citation type="journal article" date="2017" name="BMC Genomics">
        <title>Genomic analysis of methanogenic archaea reveals a shift towards energy conservation.</title>
        <authorList>
            <person name="Gilmore S.P."/>
            <person name="Henske J.K."/>
            <person name="Sexton J.A."/>
            <person name="Solomon K.V."/>
            <person name="Seppala S."/>
            <person name="Yoo J.I."/>
            <person name="Huyett L.M."/>
            <person name="Pressman A."/>
            <person name="Cogan J.Z."/>
            <person name="Kivenson V."/>
            <person name="Peng X."/>
            <person name="Tan Y."/>
            <person name="Valentine D.L."/>
            <person name="O'Malley M.A."/>
        </authorList>
    </citation>
    <scope>NUCLEOTIDE SEQUENCE [LARGE SCALE GENOMIC DNA]</scope>
    <source>
        <strain evidence="2 3">XII</strain>
    </source>
</reference>
<gene>
    <name evidence="2" type="ORF">ASJ83_03420</name>
</gene>
<dbReference type="GO" id="GO:0003677">
    <property type="term" value="F:DNA binding"/>
    <property type="evidence" value="ECO:0007669"/>
    <property type="project" value="InterPro"/>
</dbReference>
<dbReference type="AlphaFoldDB" id="A0AAX0Q684"/>
<dbReference type="InterPro" id="IPR011991">
    <property type="entry name" value="ArsR-like_HTH"/>
</dbReference>
<dbReference type="Proteomes" id="UP000243820">
    <property type="component" value="Unassembled WGS sequence"/>
</dbReference>
<dbReference type="Pfam" id="PF09339">
    <property type="entry name" value="HTH_IclR"/>
    <property type="match status" value="1"/>
</dbReference>
<dbReference type="InterPro" id="IPR036390">
    <property type="entry name" value="WH_DNA-bd_sf"/>
</dbReference>